<keyword evidence="1" id="KW-0472">Membrane</keyword>
<feature type="transmembrane region" description="Helical" evidence="1">
    <location>
        <begin position="144"/>
        <end position="173"/>
    </location>
</feature>
<name>A0AAD7DKE5_MYCRO</name>
<feature type="transmembrane region" description="Helical" evidence="1">
    <location>
        <begin position="234"/>
        <end position="258"/>
    </location>
</feature>
<reference evidence="2" key="1">
    <citation type="submission" date="2023-03" db="EMBL/GenBank/DDBJ databases">
        <title>Massive genome expansion in bonnet fungi (Mycena s.s.) driven by repeated elements and novel gene families across ecological guilds.</title>
        <authorList>
            <consortium name="Lawrence Berkeley National Laboratory"/>
            <person name="Harder C.B."/>
            <person name="Miyauchi S."/>
            <person name="Viragh M."/>
            <person name="Kuo A."/>
            <person name="Thoen E."/>
            <person name="Andreopoulos B."/>
            <person name="Lu D."/>
            <person name="Skrede I."/>
            <person name="Drula E."/>
            <person name="Henrissat B."/>
            <person name="Morin E."/>
            <person name="Kohler A."/>
            <person name="Barry K."/>
            <person name="LaButti K."/>
            <person name="Morin E."/>
            <person name="Salamov A."/>
            <person name="Lipzen A."/>
            <person name="Mereny Z."/>
            <person name="Hegedus B."/>
            <person name="Baldrian P."/>
            <person name="Stursova M."/>
            <person name="Weitz H."/>
            <person name="Taylor A."/>
            <person name="Grigoriev I.V."/>
            <person name="Nagy L.G."/>
            <person name="Martin F."/>
            <person name="Kauserud H."/>
        </authorList>
    </citation>
    <scope>NUCLEOTIDE SEQUENCE</scope>
    <source>
        <strain evidence="2">CBHHK067</strain>
    </source>
</reference>
<gene>
    <name evidence="2" type="ORF">B0H17DRAFT_1059787</name>
</gene>
<organism evidence="2 3">
    <name type="scientific">Mycena rosella</name>
    <name type="common">Pink bonnet</name>
    <name type="synonym">Agaricus rosellus</name>
    <dbReference type="NCBI Taxonomy" id="1033263"/>
    <lineage>
        <taxon>Eukaryota</taxon>
        <taxon>Fungi</taxon>
        <taxon>Dikarya</taxon>
        <taxon>Basidiomycota</taxon>
        <taxon>Agaricomycotina</taxon>
        <taxon>Agaricomycetes</taxon>
        <taxon>Agaricomycetidae</taxon>
        <taxon>Agaricales</taxon>
        <taxon>Marasmiineae</taxon>
        <taxon>Mycenaceae</taxon>
        <taxon>Mycena</taxon>
    </lineage>
</organism>
<keyword evidence="1" id="KW-1133">Transmembrane helix</keyword>
<comment type="caution">
    <text evidence="2">The sequence shown here is derived from an EMBL/GenBank/DDBJ whole genome shotgun (WGS) entry which is preliminary data.</text>
</comment>
<evidence type="ECO:0000313" key="3">
    <source>
        <dbReference type="Proteomes" id="UP001221757"/>
    </source>
</evidence>
<protein>
    <submittedName>
        <fullName evidence="2">Uncharacterized protein</fullName>
    </submittedName>
</protein>
<evidence type="ECO:0000313" key="2">
    <source>
        <dbReference type="EMBL" id="KAJ7693335.1"/>
    </source>
</evidence>
<accession>A0AAD7DKE5</accession>
<dbReference type="EMBL" id="JARKIE010000046">
    <property type="protein sequence ID" value="KAJ7693335.1"/>
    <property type="molecule type" value="Genomic_DNA"/>
</dbReference>
<feature type="transmembrane region" description="Helical" evidence="1">
    <location>
        <begin position="16"/>
        <end position="37"/>
    </location>
</feature>
<sequence length="366" mass="40359">MASSPTVDQITSGGHYLIYVVVGLVVQTFFFGIYTVLMVLSTRMLMKRGLKTRAHKVTFAMTIFMYFLSAAYWIYSIADVVDRMKVYISDLLNPVNFSAGHDTVTKWSPLFNALVLVNYIISDSVVVWRAWILSLRNYRKYLAVTMFFLVVTTVSVTCTIIFRIIAVVQFPWVKLPSSSYLIQGINILQMSNLGMSLLSNLSATIVVGATLFHHRQRIRAAFSDNKKSTKADQILTLLVESGVLYSISGVIVLVASVIKLPEGTLGDLYTPVHTQIAGAYPSVVLLLVSMQRSLNETTFLNTFEASAPSRPIEFRTGDANPAGRSRAAPALSIQFARNPQLSGISGTELGSQIEAVYDNSAEAEKP</sequence>
<proteinExistence type="predicted"/>
<feature type="transmembrane region" description="Helical" evidence="1">
    <location>
        <begin position="57"/>
        <end position="75"/>
    </location>
</feature>
<feature type="transmembrane region" description="Helical" evidence="1">
    <location>
        <begin position="270"/>
        <end position="288"/>
    </location>
</feature>
<dbReference type="AlphaFoldDB" id="A0AAD7DKE5"/>
<keyword evidence="3" id="KW-1185">Reference proteome</keyword>
<evidence type="ECO:0000256" key="1">
    <source>
        <dbReference type="SAM" id="Phobius"/>
    </source>
</evidence>
<keyword evidence="1" id="KW-0812">Transmembrane</keyword>
<dbReference type="Proteomes" id="UP001221757">
    <property type="component" value="Unassembled WGS sequence"/>
</dbReference>
<feature type="transmembrane region" description="Helical" evidence="1">
    <location>
        <begin position="193"/>
        <end position="213"/>
    </location>
</feature>
<feature type="transmembrane region" description="Helical" evidence="1">
    <location>
        <begin position="110"/>
        <end position="132"/>
    </location>
</feature>